<dbReference type="GO" id="GO:0032977">
    <property type="term" value="F:membrane insertase activity"/>
    <property type="evidence" value="ECO:0007669"/>
    <property type="project" value="InterPro"/>
</dbReference>
<evidence type="ECO:0000259" key="12">
    <source>
        <dbReference type="Pfam" id="PF02096"/>
    </source>
</evidence>
<keyword evidence="4 9" id="KW-0812">Transmembrane</keyword>
<evidence type="ECO:0000256" key="11">
    <source>
        <dbReference type="SAM" id="Phobius"/>
    </source>
</evidence>
<dbReference type="InterPro" id="IPR047196">
    <property type="entry name" value="YidC_ALB_C"/>
</dbReference>
<dbReference type="InterPro" id="IPR028055">
    <property type="entry name" value="YidC/Oxa/ALB_C"/>
</dbReference>
<dbReference type="NCBIfam" id="TIGR03592">
    <property type="entry name" value="yidC_oxa1_cterm"/>
    <property type="match status" value="1"/>
</dbReference>
<name>A0A1J1LIX4_9CYAN</name>
<evidence type="ECO:0000256" key="10">
    <source>
        <dbReference type="SAM" id="MobiDB-lite"/>
    </source>
</evidence>
<gene>
    <name evidence="13" type="primary">yidC</name>
    <name evidence="13" type="ORF">PL9214490011</name>
</gene>
<protein>
    <submittedName>
        <fullName evidence="13">Membrane protein insertase YidC</fullName>
    </submittedName>
</protein>
<keyword evidence="5" id="KW-0653">Protein transport</keyword>
<dbReference type="InterPro" id="IPR001708">
    <property type="entry name" value="YidC/ALB3/OXA1/COX18"/>
</dbReference>
<dbReference type="PANTHER" id="PTHR12428:SF65">
    <property type="entry name" value="CYTOCHROME C OXIDASE ASSEMBLY PROTEIN COX18, MITOCHONDRIAL"/>
    <property type="match status" value="1"/>
</dbReference>
<keyword evidence="3" id="KW-1003">Cell membrane</keyword>
<keyword evidence="14" id="KW-1185">Reference proteome</keyword>
<evidence type="ECO:0000256" key="4">
    <source>
        <dbReference type="ARBA" id="ARBA00022692"/>
    </source>
</evidence>
<keyword evidence="7 11" id="KW-0472">Membrane</keyword>
<organism evidence="13 14">
    <name type="scientific">Planktothrix tepida PCC 9214</name>
    <dbReference type="NCBI Taxonomy" id="671072"/>
    <lineage>
        <taxon>Bacteria</taxon>
        <taxon>Bacillati</taxon>
        <taxon>Cyanobacteriota</taxon>
        <taxon>Cyanophyceae</taxon>
        <taxon>Oscillatoriophycideae</taxon>
        <taxon>Oscillatoriales</taxon>
        <taxon>Microcoleaceae</taxon>
        <taxon>Planktothrix</taxon>
    </lineage>
</organism>
<evidence type="ECO:0000256" key="3">
    <source>
        <dbReference type="ARBA" id="ARBA00022475"/>
    </source>
</evidence>
<evidence type="ECO:0000256" key="2">
    <source>
        <dbReference type="ARBA" id="ARBA00022448"/>
    </source>
</evidence>
<dbReference type="Proteomes" id="UP000184315">
    <property type="component" value="Unassembled WGS sequence"/>
</dbReference>
<dbReference type="GO" id="GO:0051205">
    <property type="term" value="P:protein insertion into membrane"/>
    <property type="evidence" value="ECO:0007669"/>
    <property type="project" value="TreeGrafter"/>
</dbReference>
<feature type="domain" description="Membrane insertase YidC/Oxa/ALB C-terminal" evidence="12">
    <location>
        <begin position="66"/>
        <end position="381"/>
    </location>
</feature>
<keyword evidence="6 11" id="KW-1133">Transmembrane helix</keyword>
<evidence type="ECO:0000256" key="9">
    <source>
        <dbReference type="RuleBase" id="RU003945"/>
    </source>
</evidence>
<feature type="transmembrane region" description="Helical" evidence="11">
    <location>
        <begin position="131"/>
        <end position="155"/>
    </location>
</feature>
<keyword evidence="8" id="KW-0143">Chaperone</keyword>
<proteinExistence type="inferred from homology"/>
<dbReference type="GO" id="GO:0005886">
    <property type="term" value="C:plasma membrane"/>
    <property type="evidence" value="ECO:0007669"/>
    <property type="project" value="UniProtKB-SubCell"/>
</dbReference>
<comment type="similarity">
    <text evidence="9">Belongs to the OXA1/ALB3/YidC family.</text>
</comment>
<dbReference type="STRING" id="671072.PL9214490011"/>
<dbReference type="CDD" id="cd20070">
    <property type="entry name" value="5TM_YidC_Alb3"/>
    <property type="match status" value="1"/>
</dbReference>
<dbReference type="EMBL" id="CZDF01000154">
    <property type="protein sequence ID" value="CUR32464.1"/>
    <property type="molecule type" value="Genomic_DNA"/>
</dbReference>
<reference evidence="14" key="1">
    <citation type="submission" date="2015-10" db="EMBL/GenBank/DDBJ databases">
        <authorList>
            <person name="Regsiter A."/>
            <person name="william w."/>
        </authorList>
    </citation>
    <scope>NUCLEOTIDE SEQUENCE [LARGE SCALE GENOMIC DNA]</scope>
</reference>
<dbReference type="NCBIfam" id="NF002734">
    <property type="entry name" value="PRK02654.1"/>
    <property type="match status" value="1"/>
</dbReference>
<feature type="region of interest" description="Disordered" evidence="10">
    <location>
        <begin position="400"/>
        <end position="426"/>
    </location>
</feature>
<evidence type="ECO:0000313" key="13">
    <source>
        <dbReference type="EMBL" id="CUR32464.1"/>
    </source>
</evidence>
<evidence type="ECO:0000256" key="5">
    <source>
        <dbReference type="ARBA" id="ARBA00022927"/>
    </source>
</evidence>
<accession>A0A1J1LIX4</accession>
<dbReference type="Pfam" id="PF02096">
    <property type="entry name" value="60KD_IMP"/>
    <property type="match status" value="1"/>
</dbReference>
<feature type="transmembrane region" description="Helical" evidence="11">
    <location>
        <begin position="347"/>
        <end position="372"/>
    </location>
</feature>
<feature type="transmembrane region" description="Helical" evidence="11">
    <location>
        <begin position="66"/>
        <end position="86"/>
    </location>
</feature>
<dbReference type="GO" id="GO:0015031">
    <property type="term" value="P:protein transport"/>
    <property type="evidence" value="ECO:0007669"/>
    <property type="project" value="UniProtKB-KW"/>
</dbReference>
<dbReference type="PANTHER" id="PTHR12428">
    <property type="entry name" value="OXA1"/>
    <property type="match status" value="1"/>
</dbReference>
<sequence>MSLNADQSTGLSPAYRSSVGEWFLKLIYIQSKQFNKLKRMDFGIGFLSNNVMLPILDFFYGIVPSYGLAIVALTLVVRFALYPLNAGSIRNMRRMKVTQPLMKERVDKIQQQYKDDPEKQREEMSRVYKELGNPLAGCFPLLIQMPILFALFATLRGSPFSDVNYTVDVQIFPREQIQQIQPQAYATKPQNYYFADGIHASVVAMIPSGNRLGVGDQVPVELQTVEGKPLQTELAQYPDVHLTPTWKVLKGEDKIQVNENGQIIALAPGDASIQVGLRGLASDKGFLFIDALGRVGAVDPDGTIHWDIVGMILAFGVSLYLNQVLSGQGQGSSGNPQQDTVNKITPVIFSGMFFFFPLPAGVLLYMLVANIFQTIQAFILSREPLPENLQKIVEESNKTAKLATAEGEEREALPFEPRRSKKKAQS</sequence>
<comment type="subcellular location">
    <subcellularLocation>
        <location evidence="1">Cell inner membrane</location>
        <topology evidence="1">Multi-pass membrane protein</topology>
    </subcellularLocation>
    <subcellularLocation>
        <location evidence="9">Membrane</location>
        <topology evidence="9">Multi-pass membrane protein</topology>
    </subcellularLocation>
</comment>
<evidence type="ECO:0000256" key="1">
    <source>
        <dbReference type="ARBA" id="ARBA00004429"/>
    </source>
</evidence>
<dbReference type="AlphaFoldDB" id="A0A1J1LIX4"/>
<evidence type="ECO:0000256" key="6">
    <source>
        <dbReference type="ARBA" id="ARBA00022989"/>
    </source>
</evidence>
<feature type="transmembrane region" description="Helical" evidence="11">
    <location>
        <begin position="42"/>
        <end position="60"/>
    </location>
</feature>
<evidence type="ECO:0000313" key="14">
    <source>
        <dbReference type="Proteomes" id="UP000184315"/>
    </source>
</evidence>
<evidence type="ECO:0000256" key="8">
    <source>
        <dbReference type="ARBA" id="ARBA00023186"/>
    </source>
</evidence>
<keyword evidence="2" id="KW-0813">Transport</keyword>
<evidence type="ECO:0000256" key="7">
    <source>
        <dbReference type="ARBA" id="ARBA00023136"/>
    </source>
</evidence>